<feature type="transmembrane region" description="Helical" evidence="6">
    <location>
        <begin position="6"/>
        <end position="27"/>
    </location>
</feature>
<evidence type="ECO:0000256" key="1">
    <source>
        <dbReference type="ARBA" id="ARBA00010617"/>
    </source>
</evidence>
<sequence>MFTSMAVSINPAIAVSLGLIALVVFKLSQIGKRLPKMPPGPPTVPFLGNAHQIPADGFYKKMRDWADIYGRIFSLTVGPTKIVVLCDRQAVRDLIDAKSTIYSDRPPDYVGGLLTGGDHTLLDDYNAVWREKRKQMARWISPRVIDEKHAPMQEAEIRCFLVGLLEDPEHFAEHIKRTTASVASIITYGQRAPTIDHPYATQVFDIMQEWTEAMGPGANPPVDVYPIFKLIPTRFSSWKQRAYRVNNKMDVIWSRTLKAVRERRARGDKRDCMADSVLEEAEKTPNYVLGEHAIQNLLGETVEGGADTTTAQLLTFVLAMATYPRVQEKAQALIDEKIGSGRSPQWTDFNELPYINAIVKEGLRWRPVTSVGFAHRVREDDTYRDMLIPKDSTVFVGVWALNHDPSHFENESEYWPERYEGFNKLADSYSGSGNYEGRDHYTYGAGRRICPGIHLAERNQWRNIAKILWGFKISLPRDPITGKEIPIDVNAYKAGLAQSPLPYKVVFTPRSPEHVATMRREWSEAQEILKKWE</sequence>
<proteinExistence type="inferred from homology"/>
<evidence type="ECO:0000256" key="2">
    <source>
        <dbReference type="ARBA" id="ARBA00022723"/>
    </source>
</evidence>
<dbReference type="PRINTS" id="PR00463">
    <property type="entry name" value="EP450I"/>
</dbReference>
<dbReference type="CDD" id="cd11065">
    <property type="entry name" value="CYP64-like"/>
    <property type="match status" value="1"/>
</dbReference>
<dbReference type="InterPro" id="IPR036396">
    <property type="entry name" value="Cyt_P450_sf"/>
</dbReference>
<evidence type="ECO:0000313" key="7">
    <source>
        <dbReference type="EMBL" id="KAK7202706.1"/>
    </source>
</evidence>
<dbReference type="GeneID" id="90039141"/>
<accession>A0ABR1EYN2</accession>
<evidence type="ECO:0000256" key="4">
    <source>
        <dbReference type="ARBA" id="ARBA00023004"/>
    </source>
</evidence>
<name>A0ABR1EYN2_9ASCO</name>
<evidence type="ECO:0000256" key="6">
    <source>
        <dbReference type="SAM" id="Phobius"/>
    </source>
</evidence>
<keyword evidence="5" id="KW-0503">Monooxygenase</keyword>
<keyword evidence="6" id="KW-1133">Transmembrane helix</keyword>
<gene>
    <name evidence="7" type="ORF">BZA70DRAFT_284748</name>
</gene>
<evidence type="ECO:0000256" key="5">
    <source>
        <dbReference type="ARBA" id="ARBA00023033"/>
    </source>
</evidence>
<keyword evidence="3" id="KW-0560">Oxidoreductase</keyword>
<keyword evidence="2" id="KW-0479">Metal-binding</keyword>
<dbReference type="RefSeq" id="XP_064765739.1">
    <property type="nucleotide sequence ID" value="XM_064913629.1"/>
</dbReference>
<protein>
    <submittedName>
        <fullName evidence="7">Cytochrome P450 oxidoreductase</fullName>
    </submittedName>
</protein>
<dbReference type="Gene3D" id="1.10.630.10">
    <property type="entry name" value="Cytochrome P450"/>
    <property type="match status" value="1"/>
</dbReference>
<dbReference type="PRINTS" id="PR00385">
    <property type="entry name" value="P450"/>
</dbReference>
<keyword evidence="6" id="KW-0812">Transmembrane</keyword>
<dbReference type="InterPro" id="IPR001128">
    <property type="entry name" value="Cyt_P450"/>
</dbReference>
<organism evidence="7 8">
    <name type="scientific">Myxozyma melibiosi</name>
    <dbReference type="NCBI Taxonomy" id="54550"/>
    <lineage>
        <taxon>Eukaryota</taxon>
        <taxon>Fungi</taxon>
        <taxon>Dikarya</taxon>
        <taxon>Ascomycota</taxon>
        <taxon>Saccharomycotina</taxon>
        <taxon>Lipomycetes</taxon>
        <taxon>Lipomycetales</taxon>
        <taxon>Lipomycetaceae</taxon>
        <taxon>Myxozyma</taxon>
    </lineage>
</organism>
<dbReference type="Proteomes" id="UP001498771">
    <property type="component" value="Unassembled WGS sequence"/>
</dbReference>
<keyword evidence="6" id="KW-0472">Membrane</keyword>
<dbReference type="PANTHER" id="PTHR46300:SF2">
    <property type="entry name" value="CYTOCHROME P450 MONOOXYGENASE ALNH-RELATED"/>
    <property type="match status" value="1"/>
</dbReference>
<dbReference type="PANTHER" id="PTHR46300">
    <property type="entry name" value="P450, PUTATIVE (EUROFUNG)-RELATED-RELATED"/>
    <property type="match status" value="1"/>
</dbReference>
<dbReference type="Pfam" id="PF00067">
    <property type="entry name" value="p450"/>
    <property type="match status" value="1"/>
</dbReference>
<dbReference type="InterPro" id="IPR050364">
    <property type="entry name" value="Cytochrome_P450_fung"/>
</dbReference>
<evidence type="ECO:0000256" key="3">
    <source>
        <dbReference type="ARBA" id="ARBA00023002"/>
    </source>
</evidence>
<dbReference type="SUPFAM" id="SSF48264">
    <property type="entry name" value="Cytochrome P450"/>
    <property type="match status" value="1"/>
</dbReference>
<evidence type="ECO:0000313" key="8">
    <source>
        <dbReference type="Proteomes" id="UP001498771"/>
    </source>
</evidence>
<dbReference type="EMBL" id="JBBJBU010000015">
    <property type="protein sequence ID" value="KAK7202706.1"/>
    <property type="molecule type" value="Genomic_DNA"/>
</dbReference>
<comment type="caution">
    <text evidence="7">The sequence shown here is derived from an EMBL/GenBank/DDBJ whole genome shotgun (WGS) entry which is preliminary data.</text>
</comment>
<keyword evidence="4" id="KW-0408">Iron</keyword>
<reference evidence="7 8" key="1">
    <citation type="submission" date="2024-03" db="EMBL/GenBank/DDBJ databases">
        <title>Genome-scale model development and genomic sequencing of the oleaginous clade Lipomyces.</title>
        <authorList>
            <consortium name="Lawrence Berkeley National Laboratory"/>
            <person name="Czajka J.J."/>
            <person name="Han Y."/>
            <person name="Kim J."/>
            <person name="Mondo S.J."/>
            <person name="Hofstad B.A."/>
            <person name="Robles A."/>
            <person name="Haridas S."/>
            <person name="Riley R."/>
            <person name="LaButti K."/>
            <person name="Pangilinan J."/>
            <person name="Andreopoulos W."/>
            <person name="Lipzen A."/>
            <person name="Yan J."/>
            <person name="Wang M."/>
            <person name="Ng V."/>
            <person name="Grigoriev I.V."/>
            <person name="Spatafora J.W."/>
            <person name="Magnuson J.K."/>
            <person name="Baker S.E."/>
            <person name="Pomraning K.R."/>
        </authorList>
    </citation>
    <scope>NUCLEOTIDE SEQUENCE [LARGE SCALE GENOMIC DNA]</scope>
    <source>
        <strain evidence="7 8">Phaff 52-87</strain>
    </source>
</reference>
<dbReference type="InterPro" id="IPR002401">
    <property type="entry name" value="Cyt_P450_E_grp-I"/>
</dbReference>
<keyword evidence="8" id="KW-1185">Reference proteome</keyword>
<comment type="similarity">
    <text evidence="1">Belongs to the cytochrome P450 family.</text>
</comment>